<sequence length="307" mass="35054">MNLKSSDIYYSQDSISHRFGDNTNHRGKRIGETLDDIINGRCKVSSIPVIEVKNFGGKWYNRRLWVFKHLQRLGRCEYIPVRRCRHFNTKKFTTRNGGVDVRVRGDGPGGICYLLSSPSTRTLEDTVCITKSSTPQLGTSHLNVYTPKERPTSNAIARNYQPEEEFKTDNALYAQENWTTYNSASIRSDVKLKNADYLTRENPQAIGFSDRTHDTHSSSSLAMHYTNNDEINESKTQRSYTMSFGIVNESLQRISIFPIHAVQSSSKSFTTLNAETRTQAYLENRHSFNSSTDIKEPSAKRTTDVQR</sequence>
<evidence type="ECO:0000313" key="2">
    <source>
        <dbReference type="EMBL" id="KAH3896109.1"/>
    </source>
</evidence>
<dbReference type="PANTHER" id="PTHR35378">
    <property type="entry name" value="UNNAMED PRODUCT"/>
    <property type="match status" value="1"/>
</dbReference>
<reference evidence="2" key="1">
    <citation type="journal article" date="2019" name="bioRxiv">
        <title>The Genome of the Zebra Mussel, Dreissena polymorpha: A Resource for Invasive Species Research.</title>
        <authorList>
            <person name="McCartney M.A."/>
            <person name="Auch B."/>
            <person name="Kono T."/>
            <person name="Mallez S."/>
            <person name="Zhang Y."/>
            <person name="Obille A."/>
            <person name="Becker A."/>
            <person name="Abrahante J.E."/>
            <person name="Garbe J."/>
            <person name="Badalamenti J.P."/>
            <person name="Herman A."/>
            <person name="Mangelson H."/>
            <person name="Liachko I."/>
            <person name="Sullivan S."/>
            <person name="Sone E.D."/>
            <person name="Koren S."/>
            <person name="Silverstein K.A.T."/>
            <person name="Beckman K.B."/>
            <person name="Gohl D.M."/>
        </authorList>
    </citation>
    <scope>NUCLEOTIDE SEQUENCE</scope>
    <source>
        <strain evidence="2">Duluth1</strain>
        <tissue evidence="2">Whole animal</tissue>
    </source>
</reference>
<gene>
    <name evidence="2" type="ORF">DPMN_020282</name>
</gene>
<name>A0A9D4NLV9_DREPO</name>
<organism evidence="2 3">
    <name type="scientific">Dreissena polymorpha</name>
    <name type="common">Zebra mussel</name>
    <name type="synonym">Mytilus polymorpha</name>
    <dbReference type="NCBI Taxonomy" id="45954"/>
    <lineage>
        <taxon>Eukaryota</taxon>
        <taxon>Metazoa</taxon>
        <taxon>Spiralia</taxon>
        <taxon>Lophotrochozoa</taxon>
        <taxon>Mollusca</taxon>
        <taxon>Bivalvia</taxon>
        <taxon>Autobranchia</taxon>
        <taxon>Heteroconchia</taxon>
        <taxon>Euheterodonta</taxon>
        <taxon>Imparidentia</taxon>
        <taxon>Neoheterodontei</taxon>
        <taxon>Myida</taxon>
        <taxon>Dreissenoidea</taxon>
        <taxon>Dreissenidae</taxon>
        <taxon>Dreissena</taxon>
    </lineage>
</organism>
<dbReference type="AlphaFoldDB" id="A0A9D4NLV9"/>
<evidence type="ECO:0000313" key="3">
    <source>
        <dbReference type="Proteomes" id="UP000828390"/>
    </source>
</evidence>
<proteinExistence type="predicted"/>
<comment type="caution">
    <text evidence="2">The sequence shown here is derived from an EMBL/GenBank/DDBJ whole genome shotgun (WGS) entry which is preliminary data.</text>
</comment>
<dbReference type="EMBL" id="JAIWYP010000001">
    <property type="protein sequence ID" value="KAH3896109.1"/>
    <property type="molecule type" value="Genomic_DNA"/>
</dbReference>
<dbReference type="OrthoDB" id="6148233at2759"/>
<reference evidence="2" key="2">
    <citation type="submission" date="2020-11" db="EMBL/GenBank/DDBJ databases">
        <authorList>
            <person name="McCartney M.A."/>
            <person name="Auch B."/>
            <person name="Kono T."/>
            <person name="Mallez S."/>
            <person name="Becker A."/>
            <person name="Gohl D.M."/>
            <person name="Silverstein K.A.T."/>
            <person name="Koren S."/>
            <person name="Bechman K.B."/>
            <person name="Herman A."/>
            <person name="Abrahante J.E."/>
            <person name="Garbe J."/>
        </authorList>
    </citation>
    <scope>NUCLEOTIDE SEQUENCE</scope>
    <source>
        <strain evidence="2">Duluth1</strain>
        <tissue evidence="2">Whole animal</tissue>
    </source>
</reference>
<dbReference type="PANTHER" id="PTHR35378:SF1">
    <property type="entry name" value="C2H2-TYPE DOMAIN-CONTAINING PROTEIN"/>
    <property type="match status" value="1"/>
</dbReference>
<protein>
    <submittedName>
        <fullName evidence="2">Uncharacterized protein</fullName>
    </submittedName>
</protein>
<dbReference type="Proteomes" id="UP000828390">
    <property type="component" value="Unassembled WGS sequence"/>
</dbReference>
<keyword evidence="3" id="KW-1185">Reference proteome</keyword>
<feature type="compositionally biased region" description="Polar residues" evidence="1">
    <location>
        <begin position="283"/>
        <end position="292"/>
    </location>
</feature>
<accession>A0A9D4NLV9</accession>
<feature type="compositionally biased region" description="Basic and acidic residues" evidence="1">
    <location>
        <begin position="293"/>
        <end position="307"/>
    </location>
</feature>
<feature type="region of interest" description="Disordered" evidence="1">
    <location>
        <begin position="283"/>
        <end position="307"/>
    </location>
</feature>
<evidence type="ECO:0000256" key="1">
    <source>
        <dbReference type="SAM" id="MobiDB-lite"/>
    </source>
</evidence>